<sequence>MQFELEKAIPVLERTPLVIESLLYGLDDEWIYSNEGGDSWTPFEIVAHLVHGEKTDWIPRTQIILGEGSKEFTPFDMEGHIKEGRGKTLPQLLDEFKVLRKENLAQLKAVEISPDLLNNTGIHPVLGEVTLRHLLAAWVVHDMTHIHQISRVMAKQYDEAVGPWKQFMGVLGGRR</sequence>
<gene>
    <name evidence="2" type="ORF">A4R26_19850</name>
</gene>
<feature type="domain" description="DinB-like" evidence="1">
    <location>
        <begin position="12"/>
        <end position="149"/>
    </location>
</feature>
<evidence type="ECO:0000259" key="1">
    <source>
        <dbReference type="Pfam" id="PF12867"/>
    </source>
</evidence>
<organism evidence="2 3">
    <name type="scientific">Niastella populi</name>
    <dbReference type="NCBI Taxonomy" id="550983"/>
    <lineage>
        <taxon>Bacteria</taxon>
        <taxon>Pseudomonadati</taxon>
        <taxon>Bacteroidota</taxon>
        <taxon>Chitinophagia</taxon>
        <taxon>Chitinophagales</taxon>
        <taxon>Chitinophagaceae</taxon>
        <taxon>Niastella</taxon>
    </lineage>
</organism>
<protein>
    <recommendedName>
        <fullName evidence="1">DinB-like domain-containing protein</fullName>
    </recommendedName>
</protein>
<comment type="caution">
    <text evidence="2">The sequence shown here is derived from an EMBL/GenBank/DDBJ whole genome shotgun (WGS) entry which is preliminary data.</text>
</comment>
<dbReference type="EMBL" id="LWBP01000156">
    <property type="protein sequence ID" value="OQP60215.1"/>
    <property type="molecule type" value="Genomic_DNA"/>
</dbReference>
<reference evidence="3" key="1">
    <citation type="submission" date="2016-04" db="EMBL/GenBank/DDBJ databases">
        <authorList>
            <person name="Chen L."/>
            <person name="Zhuang W."/>
            <person name="Wang G."/>
        </authorList>
    </citation>
    <scope>NUCLEOTIDE SEQUENCE [LARGE SCALE GENOMIC DNA]</scope>
    <source>
        <strain evidence="3">208</strain>
    </source>
</reference>
<proteinExistence type="predicted"/>
<dbReference type="InterPro" id="IPR024775">
    <property type="entry name" value="DinB-like"/>
</dbReference>
<dbReference type="Pfam" id="PF12867">
    <property type="entry name" value="DinB_2"/>
    <property type="match status" value="1"/>
</dbReference>
<dbReference type="Proteomes" id="UP000192276">
    <property type="component" value="Unassembled WGS sequence"/>
</dbReference>
<evidence type="ECO:0000313" key="3">
    <source>
        <dbReference type="Proteomes" id="UP000192276"/>
    </source>
</evidence>
<dbReference type="STRING" id="550983.A4R26_19850"/>
<accession>A0A1V9FPC9</accession>
<keyword evidence="3" id="KW-1185">Reference proteome</keyword>
<dbReference type="Gene3D" id="1.20.120.450">
    <property type="entry name" value="dinb family like domain"/>
    <property type="match status" value="1"/>
</dbReference>
<dbReference type="AlphaFoldDB" id="A0A1V9FPC9"/>
<name>A0A1V9FPC9_9BACT</name>
<evidence type="ECO:0000313" key="2">
    <source>
        <dbReference type="EMBL" id="OQP60215.1"/>
    </source>
</evidence>
<dbReference type="OrthoDB" id="1434917at2"/>
<dbReference type="InterPro" id="IPR034660">
    <property type="entry name" value="DinB/YfiT-like"/>
</dbReference>
<dbReference type="RefSeq" id="WP_081164325.1">
    <property type="nucleotide sequence ID" value="NZ_LWBP01000156.1"/>
</dbReference>
<dbReference type="SUPFAM" id="SSF109854">
    <property type="entry name" value="DinB/YfiT-like putative metalloenzymes"/>
    <property type="match status" value="1"/>
</dbReference>